<dbReference type="GO" id="GO:0008757">
    <property type="term" value="F:S-adenosylmethionine-dependent methyltransferase activity"/>
    <property type="evidence" value="ECO:0007669"/>
    <property type="project" value="InterPro"/>
</dbReference>
<dbReference type="GO" id="GO:0032259">
    <property type="term" value="P:methylation"/>
    <property type="evidence" value="ECO:0007669"/>
    <property type="project" value="UniProtKB-KW"/>
</dbReference>
<dbReference type="SUPFAM" id="SSF53335">
    <property type="entry name" value="S-adenosyl-L-methionine-dependent methyltransferases"/>
    <property type="match status" value="1"/>
</dbReference>
<keyword evidence="6" id="KW-1185">Reference proteome</keyword>
<evidence type="ECO:0000259" key="4">
    <source>
        <dbReference type="Pfam" id="PF08241"/>
    </source>
</evidence>
<comment type="similarity">
    <text evidence="1">Belongs to the methyltransferase superfamily.</text>
</comment>
<dbReference type="InterPro" id="IPR051052">
    <property type="entry name" value="Diverse_substrate_MTase"/>
</dbReference>
<feature type="domain" description="Methyltransferase type 11" evidence="4">
    <location>
        <begin position="61"/>
        <end position="155"/>
    </location>
</feature>
<organism evidence="5 6">
    <name type="scientific">Phaeovibrio sulfidiphilus</name>
    <dbReference type="NCBI Taxonomy" id="1220600"/>
    <lineage>
        <taxon>Bacteria</taxon>
        <taxon>Pseudomonadati</taxon>
        <taxon>Pseudomonadota</taxon>
        <taxon>Alphaproteobacteria</taxon>
        <taxon>Rhodospirillales</taxon>
        <taxon>Rhodospirillaceae</taxon>
        <taxon>Phaeovibrio</taxon>
    </lineage>
</organism>
<accession>A0A8J6YM90</accession>
<dbReference type="Pfam" id="PF08241">
    <property type="entry name" value="Methyltransf_11"/>
    <property type="match status" value="1"/>
</dbReference>
<dbReference type="AlphaFoldDB" id="A0A8J6YM90"/>
<evidence type="ECO:0000313" key="5">
    <source>
        <dbReference type="EMBL" id="MBE1237243.1"/>
    </source>
</evidence>
<protein>
    <submittedName>
        <fullName evidence="5">Class I SAM-dependent methyltransferase</fullName>
    </submittedName>
</protein>
<evidence type="ECO:0000256" key="1">
    <source>
        <dbReference type="ARBA" id="ARBA00008361"/>
    </source>
</evidence>
<evidence type="ECO:0000256" key="2">
    <source>
        <dbReference type="ARBA" id="ARBA00022603"/>
    </source>
</evidence>
<evidence type="ECO:0000313" key="6">
    <source>
        <dbReference type="Proteomes" id="UP000631034"/>
    </source>
</evidence>
<keyword evidence="2 5" id="KW-0489">Methyltransferase</keyword>
<dbReference type="Gene3D" id="3.40.50.150">
    <property type="entry name" value="Vaccinia Virus protein VP39"/>
    <property type="match status" value="1"/>
</dbReference>
<dbReference type="Proteomes" id="UP000631034">
    <property type="component" value="Unassembled WGS sequence"/>
</dbReference>
<dbReference type="InterPro" id="IPR013216">
    <property type="entry name" value="Methyltransf_11"/>
</dbReference>
<dbReference type="PANTHER" id="PTHR44942">
    <property type="entry name" value="METHYLTRANSF_11 DOMAIN-CONTAINING PROTEIN"/>
    <property type="match status" value="1"/>
</dbReference>
<comment type="caution">
    <text evidence="5">The sequence shown here is derived from an EMBL/GenBank/DDBJ whole genome shotgun (WGS) entry which is preliminary data.</text>
</comment>
<evidence type="ECO:0000256" key="3">
    <source>
        <dbReference type="ARBA" id="ARBA00022679"/>
    </source>
</evidence>
<name>A0A8J6YM90_9PROT</name>
<dbReference type="RefSeq" id="WP_192534258.1">
    <property type="nucleotide sequence ID" value="NZ_JACZHT010000004.1"/>
</dbReference>
<sequence>MSLPVTEETSQSLQSRAFLESEGDRWFERNRSALAEKPVFFDTEMIKRVLAPFQNDINTVLEIGCGGGAKLNELCQFFKASGFGVDPSASAVAHGNATYSSCQLSVATASKLPYEDDQFDLVVFGFCLCMIDRRDILKAVAEADRVLKQGGFLAILDFDPAFRHKRPYHHLPGLFCYKGPYPDLFTASGHYHPVCKESFSHTAPQFDKDSNERLSLSILYKEPDAYPTQELTAPAP</sequence>
<dbReference type="EMBL" id="JACZHT010000004">
    <property type="protein sequence ID" value="MBE1237243.1"/>
    <property type="molecule type" value="Genomic_DNA"/>
</dbReference>
<proteinExistence type="inferred from homology"/>
<dbReference type="PANTHER" id="PTHR44942:SF4">
    <property type="entry name" value="METHYLTRANSFERASE TYPE 11 DOMAIN-CONTAINING PROTEIN"/>
    <property type="match status" value="1"/>
</dbReference>
<keyword evidence="3" id="KW-0808">Transferase</keyword>
<dbReference type="InterPro" id="IPR029063">
    <property type="entry name" value="SAM-dependent_MTases_sf"/>
</dbReference>
<gene>
    <name evidence="5" type="ORF">IHV25_06235</name>
</gene>
<reference evidence="5" key="1">
    <citation type="submission" date="2020-10" db="EMBL/GenBank/DDBJ databases">
        <title>Genome sequence of the unusual species of purple photosynthetic bacteria, Phaeovibrio sulfidiphilus DSM 23193, type strain.</title>
        <authorList>
            <person name="Kyndt J.A."/>
            <person name="Meyer T.E."/>
        </authorList>
    </citation>
    <scope>NUCLEOTIDE SEQUENCE</scope>
    <source>
        <strain evidence="5">DSM 23193</strain>
    </source>
</reference>
<dbReference type="CDD" id="cd02440">
    <property type="entry name" value="AdoMet_MTases"/>
    <property type="match status" value="1"/>
</dbReference>